<gene>
    <name evidence="2" type="ORF">CGI_10010953</name>
</gene>
<evidence type="ECO:0000313" key="2">
    <source>
        <dbReference type="EMBL" id="EKC35674.1"/>
    </source>
</evidence>
<evidence type="ECO:0000256" key="1">
    <source>
        <dbReference type="SAM" id="MobiDB-lite"/>
    </source>
</evidence>
<dbReference type="InParanoid" id="K1QWZ2"/>
<feature type="compositionally biased region" description="Polar residues" evidence="1">
    <location>
        <begin position="102"/>
        <end position="113"/>
    </location>
</feature>
<protein>
    <submittedName>
        <fullName evidence="2">Uncharacterized protein</fullName>
    </submittedName>
</protein>
<proteinExistence type="predicted"/>
<feature type="region of interest" description="Disordered" evidence="1">
    <location>
        <begin position="64"/>
        <end position="113"/>
    </location>
</feature>
<reference evidence="2" key="1">
    <citation type="journal article" date="2012" name="Nature">
        <title>The oyster genome reveals stress adaptation and complexity of shell formation.</title>
        <authorList>
            <person name="Zhang G."/>
            <person name="Fang X."/>
            <person name="Guo X."/>
            <person name="Li L."/>
            <person name="Luo R."/>
            <person name="Xu F."/>
            <person name="Yang P."/>
            <person name="Zhang L."/>
            <person name="Wang X."/>
            <person name="Qi H."/>
            <person name="Xiong Z."/>
            <person name="Que H."/>
            <person name="Xie Y."/>
            <person name="Holland P.W."/>
            <person name="Paps J."/>
            <person name="Zhu Y."/>
            <person name="Wu F."/>
            <person name="Chen Y."/>
            <person name="Wang J."/>
            <person name="Peng C."/>
            <person name="Meng J."/>
            <person name="Yang L."/>
            <person name="Liu J."/>
            <person name="Wen B."/>
            <person name="Zhang N."/>
            <person name="Huang Z."/>
            <person name="Zhu Q."/>
            <person name="Feng Y."/>
            <person name="Mount A."/>
            <person name="Hedgecock D."/>
            <person name="Xu Z."/>
            <person name="Liu Y."/>
            <person name="Domazet-Loso T."/>
            <person name="Du Y."/>
            <person name="Sun X."/>
            <person name="Zhang S."/>
            <person name="Liu B."/>
            <person name="Cheng P."/>
            <person name="Jiang X."/>
            <person name="Li J."/>
            <person name="Fan D."/>
            <person name="Wang W."/>
            <person name="Fu W."/>
            <person name="Wang T."/>
            <person name="Wang B."/>
            <person name="Zhang J."/>
            <person name="Peng Z."/>
            <person name="Li Y."/>
            <person name="Li N."/>
            <person name="Wang J."/>
            <person name="Chen M."/>
            <person name="He Y."/>
            <person name="Tan F."/>
            <person name="Song X."/>
            <person name="Zheng Q."/>
            <person name="Huang R."/>
            <person name="Yang H."/>
            <person name="Du X."/>
            <person name="Chen L."/>
            <person name="Yang M."/>
            <person name="Gaffney P.M."/>
            <person name="Wang S."/>
            <person name="Luo L."/>
            <person name="She Z."/>
            <person name="Ming Y."/>
            <person name="Huang W."/>
            <person name="Zhang S."/>
            <person name="Huang B."/>
            <person name="Zhang Y."/>
            <person name="Qu T."/>
            <person name="Ni P."/>
            <person name="Miao G."/>
            <person name="Wang J."/>
            <person name="Wang Q."/>
            <person name="Steinberg C.E."/>
            <person name="Wang H."/>
            <person name="Li N."/>
            <person name="Qian L."/>
            <person name="Zhang G."/>
            <person name="Li Y."/>
            <person name="Yang H."/>
            <person name="Liu X."/>
            <person name="Wang J."/>
            <person name="Yin Y."/>
            <person name="Wang J."/>
        </authorList>
    </citation>
    <scope>NUCLEOTIDE SEQUENCE [LARGE SCALE GENOMIC DNA]</scope>
    <source>
        <strain evidence="2">05x7-T-G4-1.051#20</strain>
    </source>
</reference>
<dbReference type="HOGENOM" id="CLU_1580038_0_0_1"/>
<dbReference type="EMBL" id="JH815727">
    <property type="protein sequence ID" value="EKC35674.1"/>
    <property type="molecule type" value="Genomic_DNA"/>
</dbReference>
<dbReference type="AlphaFoldDB" id="K1QWZ2"/>
<organism evidence="2">
    <name type="scientific">Magallana gigas</name>
    <name type="common">Pacific oyster</name>
    <name type="synonym">Crassostrea gigas</name>
    <dbReference type="NCBI Taxonomy" id="29159"/>
    <lineage>
        <taxon>Eukaryota</taxon>
        <taxon>Metazoa</taxon>
        <taxon>Spiralia</taxon>
        <taxon>Lophotrochozoa</taxon>
        <taxon>Mollusca</taxon>
        <taxon>Bivalvia</taxon>
        <taxon>Autobranchia</taxon>
        <taxon>Pteriomorphia</taxon>
        <taxon>Ostreida</taxon>
        <taxon>Ostreoidea</taxon>
        <taxon>Ostreidae</taxon>
        <taxon>Magallana</taxon>
    </lineage>
</organism>
<accession>K1QWZ2</accession>
<sequence length="169" mass="18657">MDNYKKCSQCSREMNVIDDHPECFRHRLCTEVFTCEICKAWTPGRWTAYTKMVDKALAKANKPGETAASIEQPTVGENIMSSPSPSGMGDRTRPTPPPSGQIRASQVQSLPPSGQWNPHTAFVSINPAQLTSLNGQAQMPFVPVAPQSAQPNFMNWSEQAFNAFIDSRI</sequence>
<name>K1QWZ2_MAGGI</name>